<accession>A0A495WKK6</accession>
<keyword evidence="2" id="KW-1185">Reference proteome</keyword>
<evidence type="ECO:0000313" key="1">
    <source>
        <dbReference type="EMBL" id="RKT61909.1"/>
    </source>
</evidence>
<gene>
    <name evidence="1" type="ORF">DFR40_0473</name>
</gene>
<organism evidence="1 2">
    <name type="scientific">Azonexus fungiphilus</name>
    <dbReference type="NCBI Taxonomy" id="146940"/>
    <lineage>
        <taxon>Bacteria</taxon>
        <taxon>Pseudomonadati</taxon>
        <taxon>Pseudomonadota</taxon>
        <taxon>Betaproteobacteria</taxon>
        <taxon>Rhodocyclales</taxon>
        <taxon>Azonexaceae</taxon>
        <taxon>Azonexus</taxon>
    </lineage>
</organism>
<dbReference type="Proteomes" id="UP000270626">
    <property type="component" value="Unassembled WGS sequence"/>
</dbReference>
<comment type="caution">
    <text evidence="1">The sequence shown here is derived from an EMBL/GenBank/DDBJ whole genome shotgun (WGS) entry which is preliminary data.</text>
</comment>
<protein>
    <submittedName>
        <fullName evidence="1">Uncharacterized protein</fullName>
    </submittedName>
</protein>
<sequence>MGDIASKGILTDGESTAFMYLTTNVGKIALAQLIDGACEAEDFFPAFGEAVYAAKRRGKNCVVEV</sequence>
<dbReference type="AlphaFoldDB" id="A0A495WKK6"/>
<reference evidence="1 2" key="1">
    <citation type="submission" date="2018-10" db="EMBL/GenBank/DDBJ databases">
        <title>Genomic Encyclopedia of Type Strains, Phase IV (KMG-IV): sequencing the most valuable type-strain genomes for metagenomic binning, comparative biology and taxonomic classification.</title>
        <authorList>
            <person name="Goeker M."/>
        </authorList>
    </citation>
    <scope>NUCLEOTIDE SEQUENCE [LARGE SCALE GENOMIC DNA]</scope>
    <source>
        <strain evidence="1 2">DSM 23841</strain>
    </source>
</reference>
<name>A0A495WKK6_9RHOO</name>
<proteinExistence type="predicted"/>
<dbReference type="EMBL" id="RBXP01000005">
    <property type="protein sequence ID" value="RKT61909.1"/>
    <property type="molecule type" value="Genomic_DNA"/>
</dbReference>
<evidence type="ECO:0000313" key="2">
    <source>
        <dbReference type="Proteomes" id="UP000270626"/>
    </source>
</evidence>